<accession>A0A368XA66</accession>
<dbReference type="EMBL" id="QPJI01000019">
    <property type="protein sequence ID" value="RCW63327.1"/>
    <property type="molecule type" value="Genomic_DNA"/>
</dbReference>
<evidence type="ECO:0000313" key="2">
    <source>
        <dbReference type="Proteomes" id="UP000253647"/>
    </source>
</evidence>
<reference evidence="1 2" key="1">
    <citation type="submission" date="2018-07" db="EMBL/GenBank/DDBJ databases">
        <title>Freshwater and sediment microbial communities from various areas in North America, analyzing microbe dynamics in response to fracking.</title>
        <authorList>
            <person name="Lamendella R."/>
        </authorList>
    </citation>
    <scope>NUCLEOTIDE SEQUENCE [LARGE SCALE GENOMIC DNA]</scope>
    <source>
        <strain evidence="1 2">105B</strain>
    </source>
</reference>
<comment type="caution">
    <text evidence="1">The sequence shown here is derived from an EMBL/GenBank/DDBJ whole genome shotgun (WGS) entry which is preliminary data.</text>
</comment>
<dbReference type="Proteomes" id="UP000253647">
    <property type="component" value="Unassembled WGS sequence"/>
</dbReference>
<gene>
    <name evidence="1" type="ORF">DET61_11997</name>
</gene>
<dbReference type="RefSeq" id="WP_114435356.1">
    <property type="nucleotide sequence ID" value="NZ_QPJI01000019.1"/>
</dbReference>
<name>A0A368XA66_MARNT</name>
<protein>
    <submittedName>
        <fullName evidence="1">Uncharacterized protein</fullName>
    </submittedName>
</protein>
<sequence>MPEPIQIKNFGNDRFCASLEELKSVLSNEFRDQHVSVIYRSRKTGLLKTVFVSVEQSGVIRESYGQQAEVNFDQISEDLS</sequence>
<evidence type="ECO:0000313" key="1">
    <source>
        <dbReference type="EMBL" id="RCW63327.1"/>
    </source>
</evidence>
<proteinExistence type="predicted"/>
<organism evidence="1 2">
    <name type="scientific">Marinobacter nauticus</name>
    <name type="common">Marinobacter hydrocarbonoclasticus</name>
    <name type="synonym">Marinobacter aquaeolei</name>
    <dbReference type="NCBI Taxonomy" id="2743"/>
    <lineage>
        <taxon>Bacteria</taxon>
        <taxon>Pseudomonadati</taxon>
        <taxon>Pseudomonadota</taxon>
        <taxon>Gammaproteobacteria</taxon>
        <taxon>Pseudomonadales</taxon>
        <taxon>Marinobacteraceae</taxon>
        <taxon>Marinobacter</taxon>
    </lineage>
</organism>
<dbReference type="AlphaFoldDB" id="A0A368XA66"/>